<dbReference type="InterPro" id="IPR006626">
    <property type="entry name" value="PbH1"/>
</dbReference>
<dbReference type="KEGG" id="pmw:B2K_33835"/>
<dbReference type="SMART" id="SM00710">
    <property type="entry name" value="PbH1"/>
    <property type="match status" value="6"/>
</dbReference>
<keyword evidence="1" id="KW-0677">Repeat</keyword>
<proteinExistence type="predicted"/>
<dbReference type="InterPro" id="IPR011050">
    <property type="entry name" value="Pectin_lyase_fold/virulence"/>
</dbReference>
<dbReference type="SUPFAM" id="SSF51126">
    <property type="entry name" value="Pectin lyase-like"/>
    <property type="match status" value="1"/>
</dbReference>
<dbReference type="PANTHER" id="PTHR22990">
    <property type="entry name" value="F-BOX ONLY PROTEIN"/>
    <property type="match status" value="1"/>
</dbReference>
<dbReference type="HOGENOM" id="CLU_587730_0_0_9"/>
<dbReference type="RefSeq" id="WP_014652831.1">
    <property type="nucleotide sequence ID" value="NC_017672.3"/>
</dbReference>
<dbReference type="PANTHER" id="PTHR22990:SF15">
    <property type="entry name" value="F-BOX ONLY PROTEIN 10"/>
    <property type="match status" value="1"/>
</dbReference>
<accession>I0BTC7</accession>
<dbReference type="Proteomes" id="UP000007392">
    <property type="component" value="Chromosome"/>
</dbReference>
<sequence>MGGNFNVKELRYISGFQMKPYADGACLFLERLPRRSFLKHIGVGSIAVLAGTQMASGAVEASTTGSFVNINDYNGDIQSAINAVQEAGGGEVYLPAGRYEISNTLTISGHNVTLRGAGKAATVLHASGPDSTKSMILIKHNTDRVYNAKISDLTLSAKSNQAGADGEFVPWFQHGIVLDSSHNFQLNNVRIEYFINDGLRFENKTKNSAGNLHGGPDQVVLLNCQMNRCGNGMNTNDTGHSTHIYGGTFDWNRSHGILTGGRNSVFIKDADVEHNRDVGLKITSGANITIRDCTFEENATTYILTGQTQCVHIWIGSNAVAKSIVIDGCFFYAKSMRALLRLDKGEGVTLTNNYVHKADQFLLGSAGQKVGCFVLTAHSVVNGTPMLKDIYYEDFLTDTITNAASPIDNTRYVVSNLKPTAVSALPEANASIRGFIVRLTVPGKPDELHMCVQVAADLYKWAKINLTIPTN</sequence>
<reference evidence="3 4" key="1">
    <citation type="submission" date="2013-06" db="EMBL/GenBank/DDBJ databases">
        <title>Complete genome sequence of Paenibacillus mucilaginosus K02.</title>
        <authorList>
            <person name="Xiao B."/>
            <person name="Sun L."/>
            <person name="Xiao L."/>
            <person name="Lian B."/>
        </authorList>
    </citation>
    <scope>NUCLEOTIDE SEQUENCE [LARGE SCALE GENOMIC DNA]</scope>
    <source>
        <strain evidence="3 4">K02</strain>
    </source>
</reference>
<name>I0BTC7_9BACL</name>
<evidence type="ECO:0000259" key="2">
    <source>
        <dbReference type="Pfam" id="PF13229"/>
    </source>
</evidence>
<evidence type="ECO:0000256" key="1">
    <source>
        <dbReference type="ARBA" id="ARBA00022737"/>
    </source>
</evidence>
<evidence type="ECO:0000313" key="3">
    <source>
        <dbReference type="EMBL" id="AFH65624.1"/>
    </source>
</evidence>
<dbReference type="AlphaFoldDB" id="I0BTC7"/>
<dbReference type="PATRIC" id="fig|997761.3.peg.6802"/>
<feature type="domain" description="Right handed beta helix" evidence="2">
    <location>
        <begin position="174"/>
        <end position="353"/>
    </location>
</feature>
<dbReference type="Gene3D" id="2.160.20.10">
    <property type="entry name" value="Single-stranded right-handed beta-helix, Pectin lyase-like"/>
    <property type="match status" value="1"/>
</dbReference>
<dbReference type="Pfam" id="PF13229">
    <property type="entry name" value="Beta_helix"/>
    <property type="match status" value="1"/>
</dbReference>
<dbReference type="EMBL" id="CP003422">
    <property type="protein sequence ID" value="AFH65624.1"/>
    <property type="molecule type" value="Genomic_DNA"/>
</dbReference>
<evidence type="ECO:0000313" key="4">
    <source>
        <dbReference type="Proteomes" id="UP000007392"/>
    </source>
</evidence>
<organism evidence="3 4">
    <name type="scientific">Paenibacillus mucilaginosus K02</name>
    <dbReference type="NCBI Taxonomy" id="997761"/>
    <lineage>
        <taxon>Bacteria</taxon>
        <taxon>Bacillati</taxon>
        <taxon>Bacillota</taxon>
        <taxon>Bacilli</taxon>
        <taxon>Bacillales</taxon>
        <taxon>Paenibacillaceae</taxon>
        <taxon>Paenibacillus</taxon>
    </lineage>
</organism>
<dbReference type="OrthoDB" id="2505997at2"/>
<dbReference type="InterPro" id="IPR039448">
    <property type="entry name" value="Beta_helix"/>
</dbReference>
<dbReference type="InterPro" id="IPR012334">
    <property type="entry name" value="Pectin_lyas_fold"/>
</dbReference>
<dbReference type="InterPro" id="IPR051550">
    <property type="entry name" value="SCF-Subunits/Alg-Epimerases"/>
</dbReference>
<gene>
    <name evidence="3" type="ORF">B2K_33835</name>
</gene>
<protein>
    <recommendedName>
        <fullName evidence="2">Right handed beta helix domain-containing protein</fullName>
    </recommendedName>
</protein>